<evidence type="ECO:0000313" key="3">
    <source>
        <dbReference type="Proteomes" id="UP000265520"/>
    </source>
</evidence>
<keyword evidence="3" id="KW-1185">Reference proteome</keyword>
<dbReference type="Proteomes" id="UP000265520">
    <property type="component" value="Unassembled WGS sequence"/>
</dbReference>
<keyword evidence="1" id="KW-1133">Transmembrane helix</keyword>
<keyword evidence="1" id="KW-0472">Membrane</keyword>
<organism evidence="2 3">
    <name type="scientific">Trifolium medium</name>
    <dbReference type="NCBI Taxonomy" id="97028"/>
    <lineage>
        <taxon>Eukaryota</taxon>
        <taxon>Viridiplantae</taxon>
        <taxon>Streptophyta</taxon>
        <taxon>Embryophyta</taxon>
        <taxon>Tracheophyta</taxon>
        <taxon>Spermatophyta</taxon>
        <taxon>Magnoliopsida</taxon>
        <taxon>eudicotyledons</taxon>
        <taxon>Gunneridae</taxon>
        <taxon>Pentapetalae</taxon>
        <taxon>rosids</taxon>
        <taxon>fabids</taxon>
        <taxon>Fabales</taxon>
        <taxon>Fabaceae</taxon>
        <taxon>Papilionoideae</taxon>
        <taxon>50 kb inversion clade</taxon>
        <taxon>NPAAA clade</taxon>
        <taxon>Hologalegina</taxon>
        <taxon>IRL clade</taxon>
        <taxon>Trifolieae</taxon>
        <taxon>Trifolium</taxon>
    </lineage>
</organism>
<feature type="transmembrane region" description="Helical" evidence="1">
    <location>
        <begin position="12"/>
        <end position="33"/>
    </location>
</feature>
<evidence type="ECO:0000313" key="2">
    <source>
        <dbReference type="EMBL" id="MCI15230.1"/>
    </source>
</evidence>
<proteinExistence type="predicted"/>
<evidence type="ECO:0000256" key="1">
    <source>
        <dbReference type="SAM" id="Phobius"/>
    </source>
</evidence>
<sequence length="34" mass="3635">GMPLIAKKLKHQYLVVGYSSLALLPSLQLLAAVV</sequence>
<reference evidence="2 3" key="1">
    <citation type="journal article" date="2018" name="Front. Plant Sci.">
        <title>Red Clover (Trifolium pratense) and Zigzag Clover (T. medium) - A Picture of Genomic Similarities and Differences.</title>
        <authorList>
            <person name="Dluhosova J."/>
            <person name="Istvanek J."/>
            <person name="Nedelnik J."/>
            <person name="Repkova J."/>
        </authorList>
    </citation>
    <scope>NUCLEOTIDE SEQUENCE [LARGE SCALE GENOMIC DNA]</scope>
    <source>
        <strain evidence="3">cv. 10/8</strain>
        <tissue evidence="2">Leaf</tissue>
    </source>
</reference>
<feature type="non-terminal residue" evidence="2">
    <location>
        <position position="1"/>
    </location>
</feature>
<dbReference type="EMBL" id="LXQA010095558">
    <property type="protein sequence ID" value="MCI15230.1"/>
    <property type="molecule type" value="Genomic_DNA"/>
</dbReference>
<protein>
    <submittedName>
        <fullName evidence="2">Uncharacterized protein</fullName>
    </submittedName>
</protein>
<accession>A0A392PUV1</accession>
<keyword evidence="1" id="KW-0812">Transmembrane</keyword>
<name>A0A392PUV1_9FABA</name>
<dbReference type="AlphaFoldDB" id="A0A392PUV1"/>
<comment type="caution">
    <text evidence="2">The sequence shown here is derived from an EMBL/GenBank/DDBJ whole genome shotgun (WGS) entry which is preliminary data.</text>
</comment>